<sequence>MTSLMKGVLRGMAAGAAGTTALNATTEADMAIRGRPASGTPTAVAGALTDRAGVRLPGGELEQANRLEGLGALSGTFTGMAVGAVAGALRAAGIRLPAVIGGPLLGAAAMAASDLPIARLGISDPRAWTGTDWASDAIPHLVYGITTHSALRAMFRADEERMALRQPAPDRPSRGALMRAAALGAATGCRSSAGLSALALRSRRYYPGLSGRLSHPAVKALNGLFTVAEMGIDKLPSVPPRTSPQGLAPRVALAAVAARAMARRDGIRSGPPVVLAAAAATASAAAGVRLRAAAADRMGSDLPGALAEDATAALLGQVGAAR</sequence>
<accession>A0ABS3R8M3</accession>
<dbReference type="RefSeq" id="WP_208270893.1">
    <property type="nucleotide sequence ID" value="NZ_JAGEOK010000026.1"/>
</dbReference>
<evidence type="ECO:0000313" key="1">
    <source>
        <dbReference type="EMBL" id="MBO2442578.1"/>
    </source>
</evidence>
<name>A0ABS3R8M3_9ACTN</name>
<keyword evidence="2" id="KW-1185">Reference proteome</keyword>
<dbReference type="EMBL" id="JAGEOK010000026">
    <property type="protein sequence ID" value="MBO2442578.1"/>
    <property type="molecule type" value="Genomic_DNA"/>
</dbReference>
<reference evidence="1 2" key="1">
    <citation type="submission" date="2021-03" db="EMBL/GenBank/DDBJ databases">
        <authorList>
            <person name="Kanchanasin P."/>
            <person name="Saeng-In P."/>
            <person name="Phongsopitanun W."/>
            <person name="Yuki M."/>
            <person name="Kudo T."/>
            <person name="Ohkuma M."/>
            <person name="Tanasupawat S."/>
        </authorList>
    </citation>
    <scope>NUCLEOTIDE SEQUENCE [LARGE SCALE GENOMIC DNA]</scope>
    <source>
        <strain evidence="1 2">L46</strain>
    </source>
</reference>
<gene>
    <name evidence="1" type="ORF">J4557_34130</name>
</gene>
<protein>
    <submittedName>
        <fullName evidence="1">Uncharacterized protein</fullName>
    </submittedName>
</protein>
<organism evidence="1 2">
    <name type="scientific">Actinomadura nitritigenes</name>
    <dbReference type="NCBI Taxonomy" id="134602"/>
    <lineage>
        <taxon>Bacteria</taxon>
        <taxon>Bacillati</taxon>
        <taxon>Actinomycetota</taxon>
        <taxon>Actinomycetes</taxon>
        <taxon>Streptosporangiales</taxon>
        <taxon>Thermomonosporaceae</taxon>
        <taxon>Actinomadura</taxon>
    </lineage>
</organism>
<proteinExistence type="predicted"/>
<dbReference type="Proteomes" id="UP000666915">
    <property type="component" value="Unassembled WGS sequence"/>
</dbReference>
<evidence type="ECO:0000313" key="2">
    <source>
        <dbReference type="Proteomes" id="UP000666915"/>
    </source>
</evidence>
<comment type="caution">
    <text evidence="1">The sequence shown here is derived from an EMBL/GenBank/DDBJ whole genome shotgun (WGS) entry which is preliminary data.</text>
</comment>